<proteinExistence type="predicted"/>
<sequence>MNAADPALQQAWHPAPSGALPRALVIKAKGGLGNRMLSGVTGCVYADLHGRVPCIDWRDGMYVPQGENLYPLLFEGGASGDPSLFDSADVAAPAIWSGQMDRQPVDLIRAHFPKAHRSPFVYRKLCVDLSAPDPAADVAVFWSYLPKMPRLAARLARDRRFAGQSEDAIAARYLDRFFTPVAAVRDSVDALFAAIGKPVIGVHIRFTDRKAPLPAILAAIDEYRRANPDAALFLATDSQEAQDAVLARHADTFSLPKTLASDGAALHFSSSSFADPVAEARAALADMWALARCQWLVHSRHSTFSVCAALMGRIPEDRQHDVDRFNIKVVTKRWFQARA</sequence>
<evidence type="ECO:0000313" key="2">
    <source>
        <dbReference type="Proteomes" id="UP001595456"/>
    </source>
</evidence>
<dbReference type="RefSeq" id="WP_336925448.1">
    <property type="nucleotide sequence ID" value="NZ_JBANRO010000004.1"/>
</dbReference>
<dbReference type="Pfam" id="PF05830">
    <property type="entry name" value="NodZ"/>
    <property type="match status" value="1"/>
</dbReference>
<reference evidence="2" key="1">
    <citation type="journal article" date="2019" name="Int. J. Syst. Evol. Microbiol.">
        <title>The Global Catalogue of Microorganisms (GCM) 10K type strain sequencing project: providing services to taxonomists for standard genome sequencing and annotation.</title>
        <authorList>
            <consortium name="The Broad Institute Genomics Platform"/>
            <consortium name="The Broad Institute Genome Sequencing Center for Infectious Disease"/>
            <person name="Wu L."/>
            <person name="Ma J."/>
        </authorList>
    </citation>
    <scope>NUCLEOTIDE SEQUENCE [LARGE SCALE GENOMIC DNA]</scope>
    <source>
        <strain evidence="2">KCTC 52607</strain>
    </source>
</reference>
<comment type="caution">
    <text evidence="1">The sequence shown here is derived from an EMBL/GenBank/DDBJ whole genome shotgun (WGS) entry which is preliminary data.</text>
</comment>
<accession>A0ABV7E878</accession>
<evidence type="ECO:0000313" key="1">
    <source>
        <dbReference type="EMBL" id="MFC3098006.1"/>
    </source>
</evidence>
<organism evidence="1 2">
    <name type="scientific">Alteraurantiacibacter palmitatis</name>
    <dbReference type="NCBI Taxonomy" id="2054628"/>
    <lineage>
        <taxon>Bacteria</taxon>
        <taxon>Pseudomonadati</taxon>
        <taxon>Pseudomonadota</taxon>
        <taxon>Alphaproteobacteria</taxon>
        <taxon>Sphingomonadales</taxon>
        <taxon>Erythrobacteraceae</taxon>
        <taxon>Alteraurantiacibacter</taxon>
    </lineage>
</organism>
<dbReference type="Gene3D" id="3.40.50.11350">
    <property type="match status" value="1"/>
</dbReference>
<name>A0ABV7E878_9SPHN</name>
<dbReference type="InterPro" id="IPR008716">
    <property type="entry name" value="NodZ"/>
</dbReference>
<dbReference type="Proteomes" id="UP001595456">
    <property type="component" value="Unassembled WGS sequence"/>
</dbReference>
<dbReference type="Gene3D" id="3.40.50.11340">
    <property type="match status" value="1"/>
</dbReference>
<protein>
    <submittedName>
        <fullName evidence="1">Nodulation protein NodZ</fullName>
    </submittedName>
</protein>
<gene>
    <name evidence="1" type="ORF">ACFODU_09375</name>
</gene>
<dbReference type="EMBL" id="JBHRST010000013">
    <property type="protein sequence ID" value="MFC3098006.1"/>
    <property type="molecule type" value="Genomic_DNA"/>
</dbReference>
<keyword evidence="2" id="KW-1185">Reference proteome</keyword>